<accession>A0A834SUY7</accession>
<gene>
    <name evidence="1" type="ORF">G2W53_043065</name>
</gene>
<comment type="caution">
    <text evidence="1">The sequence shown here is derived from an EMBL/GenBank/DDBJ whole genome shotgun (WGS) entry which is preliminary data.</text>
</comment>
<name>A0A834SUY7_9FABA</name>
<dbReference type="Proteomes" id="UP000634136">
    <property type="component" value="Unassembled WGS sequence"/>
</dbReference>
<organism evidence="1 2">
    <name type="scientific">Senna tora</name>
    <dbReference type="NCBI Taxonomy" id="362788"/>
    <lineage>
        <taxon>Eukaryota</taxon>
        <taxon>Viridiplantae</taxon>
        <taxon>Streptophyta</taxon>
        <taxon>Embryophyta</taxon>
        <taxon>Tracheophyta</taxon>
        <taxon>Spermatophyta</taxon>
        <taxon>Magnoliopsida</taxon>
        <taxon>eudicotyledons</taxon>
        <taxon>Gunneridae</taxon>
        <taxon>Pentapetalae</taxon>
        <taxon>rosids</taxon>
        <taxon>fabids</taxon>
        <taxon>Fabales</taxon>
        <taxon>Fabaceae</taxon>
        <taxon>Caesalpinioideae</taxon>
        <taxon>Cassia clade</taxon>
        <taxon>Senna</taxon>
    </lineage>
</organism>
<evidence type="ECO:0000313" key="1">
    <source>
        <dbReference type="EMBL" id="KAF7803954.1"/>
    </source>
</evidence>
<evidence type="ECO:0000313" key="2">
    <source>
        <dbReference type="Proteomes" id="UP000634136"/>
    </source>
</evidence>
<proteinExistence type="predicted"/>
<keyword evidence="2" id="KW-1185">Reference proteome</keyword>
<sequence length="27" mass="3285">MVHVGLTGSLRTRKRMQQRVKWAHMYN</sequence>
<reference evidence="1" key="1">
    <citation type="submission" date="2020-09" db="EMBL/GenBank/DDBJ databases">
        <title>Genome-Enabled Discovery of Anthraquinone Biosynthesis in Senna tora.</title>
        <authorList>
            <person name="Kang S.-H."/>
            <person name="Pandey R.P."/>
            <person name="Lee C.-M."/>
            <person name="Sim J.-S."/>
            <person name="Jeong J.-T."/>
            <person name="Choi B.-S."/>
            <person name="Jung M."/>
            <person name="Ginzburg D."/>
            <person name="Zhao K."/>
            <person name="Won S.Y."/>
            <person name="Oh T.-J."/>
            <person name="Yu Y."/>
            <person name="Kim N.-H."/>
            <person name="Lee O.R."/>
            <person name="Lee T.-H."/>
            <person name="Bashyal P."/>
            <person name="Kim T.-S."/>
            <person name="Lee W.-H."/>
            <person name="Kawkins C."/>
            <person name="Kim C.-K."/>
            <person name="Kim J.S."/>
            <person name="Ahn B.O."/>
            <person name="Rhee S.Y."/>
            <person name="Sohng J.K."/>
        </authorList>
    </citation>
    <scope>NUCLEOTIDE SEQUENCE</scope>
    <source>
        <tissue evidence="1">Leaf</tissue>
    </source>
</reference>
<dbReference type="AlphaFoldDB" id="A0A834SUY7"/>
<protein>
    <submittedName>
        <fullName evidence="1">Uncharacterized protein</fullName>
    </submittedName>
</protein>
<dbReference type="EMBL" id="JAAIUW010000013">
    <property type="protein sequence ID" value="KAF7803954.1"/>
    <property type="molecule type" value="Genomic_DNA"/>
</dbReference>